<feature type="domain" description="Nudix hydrolase" evidence="3">
    <location>
        <begin position="39"/>
        <end position="171"/>
    </location>
</feature>
<dbReference type="RefSeq" id="WP_056946072.1">
    <property type="nucleotide sequence ID" value="NZ_AZCV01000001.1"/>
</dbReference>
<evidence type="ECO:0000313" key="5">
    <source>
        <dbReference type="Proteomes" id="UP000050909"/>
    </source>
</evidence>
<organism evidence="4 5">
    <name type="scientific">Amylolactobacillus amylotrophicus DSM 20534</name>
    <dbReference type="NCBI Taxonomy" id="1423722"/>
    <lineage>
        <taxon>Bacteria</taxon>
        <taxon>Bacillati</taxon>
        <taxon>Bacillota</taxon>
        <taxon>Bacilli</taxon>
        <taxon>Lactobacillales</taxon>
        <taxon>Lactobacillaceae</taxon>
        <taxon>Amylolactobacillus</taxon>
    </lineage>
</organism>
<dbReference type="GO" id="GO:0019693">
    <property type="term" value="P:ribose phosphate metabolic process"/>
    <property type="evidence" value="ECO:0007669"/>
    <property type="project" value="TreeGrafter"/>
</dbReference>
<dbReference type="PROSITE" id="PS51462">
    <property type="entry name" value="NUDIX"/>
    <property type="match status" value="1"/>
</dbReference>
<dbReference type="GO" id="GO:0016787">
    <property type="term" value="F:hydrolase activity"/>
    <property type="evidence" value="ECO:0007669"/>
    <property type="project" value="UniProtKB-KW"/>
</dbReference>
<dbReference type="CDD" id="cd03424">
    <property type="entry name" value="NUDIX_ADPRase_Nudt5_UGPPase_Nudt14"/>
    <property type="match status" value="1"/>
</dbReference>
<dbReference type="InterPro" id="IPR000086">
    <property type="entry name" value="NUDIX_hydrolase_dom"/>
</dbReference>
<dbReference type="EMBL" id="AZCV01000001">
    <property type="protein sequence ID" value="KRK38623.1"/>
    <property type="molecule type" value="Genomic_DNA"/>
</dbReference>
<sequence>MNLQERELSRETKFVGKIISVDVTQVELPNGQKTEREIVTHPGAVCCLAINEQNECLLIKQWRSPLNRLSIEIPAGKLDATDESPLSAMKRELNEEAGYQAGYFEELNNFFSSPGFSDEMLTLFYCDTLTAAKTKLAADDDEFLEQMWVDLATAKQMVADGEIVDLKTLFALSYWETMQLRSATNG</sequence>
<evidence type="ECO:0000256" key="2">
    <source>
        <dbReference type="ARBA" id="ARBA00022801"/>
    </source>
</evidence>
<gene>
    <name evidence="4" type="ORF">FC62_GL000310</name>
</gene>
<dbReference type="InterPro" id="IPR015797">
    <property type="entry name" value="NUDIX_hydrolase-like_dom_sf"/>
</dbReference>
<dbReference type="GO" id="GO:0006753">
    <property type="term" value="P:nucleoside phosphate metabolic process"/>
    <property type="evidence" value="ECO:0007669"/>
    <property type="project" value="TreeGrafter"/>
</dbReference>
<comment type="cofactor">
    <cofactor evidence="1">
        <name>Mg(2+)</name>
        <dbReference type="ChEBI" id="CHEBI:18420"/>
    </cofactor>
</comment>
<evidence type="ECO:0000313" key="4">
    <source>
        <dbReference type="EMBL" id="KRK38623.1"/>
    </source>
</evidence>
<dbReference type="PATRIC" id="fig|1423722.3.peg.314"/>
<dbReference type="PANTHER" id="PTHR11839">
    <property type="entry name" value="UDP/ADP-SUGAR PYROPHOSPHATASE"/>
    <property type="match status" value="1"/>
</dbReference>
<dbReference type="GO" id="GO:0005829">
    <property type="term" value="C:cytosol"/>
    <property type="evidence" value="ECO:0007669"/>
    <property type="project" value="TreeGrafter"/>
</dbReference>
<dbReference type="SUPFAM" id="SSF55811">
    <property type="entry name" value="Nudix"/>
    <property type="match status" value="1"/>
</dbReference>
<comment type="caution">
    <text evidence="4">The sequence shown here is derived from an EMBL/GenBank/DDBJ whole genome shotgun (WGS) entry which is preliminary data.</text>
</comment>
<dbReference type="Proteomes" id="UP000050909">
    <property type="component" value="Unassembled WGS sequence"/>
</dbReference>
<dbReference type="Gene3D" id="3.90.79.10">
    <property type="entry name" value="Nucleoside Triphosphate Pyrophosphohydrolase"/>
    <property type="match status" value="1"/>
</dbReference>
<evidence type="ECO:0000259" key="3">
    <source>
        <dbReference type="PROSITE" id="PS51462"/>
    </source>
</evidence>
<dbReference type="AlphaFoldDB" id="A0A0R1GX24"/>
<dbReference type="FunFam" id="3.90.79.10:FF:000024">
    <property type="entry name" value="ADP-ribose pyrophosphatase"/>
    <property type="match status" value="1"/>
</dbReference>
<name>A0A0R1GX24_9LACO</name>
<keyword evidence="2" id="KW-0378">Hydrolase</keyword>
<proteinExistence type="predicted"/>
<reference evidence="4 5" key="1">
    <citation type="journal article" date="2015" name="Genome Announc.">
        <title>Expanding the biotechnology potential of lactobacilli through comparative genomics of 213 strains and associated genera.</title>
        <authorList>
            <person name="Sun Z."/>
            <person name="Harris H.M."/>
            <person name="McCann A."/>
            <person name="Guo C."/>
            <person name="Argimon S."/>
            <person name="Zhang W."/>
            <person name="Yang X."/>
            <person name="Jeffery I.B."/>
            <person name="Cooney J.C."/>
            <person name="Kagawa T.F."/>
            <person name="Liu W."/>
            <person name="Song Y."/>
            <person name="Salvetti E."/>
            <person name="Wrobel A."/>
            <person name="Rasinkangas P."/>
            <person name="Parkhill J."/>
            <person name="Rea M.C."/>
            <person name="O'Sullivan O."/>
            <person name="Ritari J."/>
            <person name="Douillard F.P."/>
            <person name="Paul Ross R."/>
            <person name="Yang R."/>
            <person name="Briner A.E."/>
            <person name="Felis G.E."/>
            <person name="de Vos W.M."/>
            <person name="Barrangou R."/>
            <person name="Klaenhammer T.R."/>
            <person name="Caufield P.W."/>
            <person name="Cui Y."/>
            <person name="Zhang H."/>
            <person name="O'Toole P.W."/>
        </authorList>
    </citation>
    <scope>NUCLEOTIDE SEQUENCE [LARGE SCALE GENOMIC DNA]</scope>
    <source>
        <strain evidence="4 5">DSM 20534</strain>
    </source>
</reference>
<keyword evidence="5" id="KW-1185">Reference proteome</keyword>
<dbReference type="PANTHER" id="PTHR11839:SF18">
    <property type="entry name" value="NUDIX HYDROLASE DOMAIN-CONTAINING PROTEIN"/>
    <property type="match status" value="1"/>
</dbReference>
<protein>
    <submittedName>
        <fullName evidence="4">ADP-ribose pyrophosphatase</fullName>
    </submittedName>
</protein>
<evidence type="ECO:0000256" key="1">
    <source>
        <dbReference type="ARBA" id="ARBA00001946"/>
    </source>
</evidence>
<accession>A0A0R1GX24</accession>
<dbReference type="Pfam" id="PF00293">
    <property type="entry name" value="NUDIX"/>
    <property type="match status" value="1"/>
</dbReference>